<evidence type="ECO:0000313" key="2">
    <source>
        <dbReference type="Proteomes" id="UP000798662"/>
    </source>
</evidence>
<keyword evidence="2" id="KW-1185">Reference proteome</keyword>
<dbReference type="Proteomes" id="UP000798662">
    <property type="component" value="Chromosome 3"/>
</dbReference>
<dbReference type="EMBL" id="CM020620">
    <property type="protein sequence ID" value="KAK1870010.1"/>
    <property type="molecule type" value="Genomic_DNA"/>
</dbReference>
<gene>
    <name evidence="1" type="ORF">I4F81_012474</name>
</gene>
<reference evidence="1" key="1">
    <citation type="submission" date="2019-11" db="EMBL/GenBank/DDBJ databases">
        <title>Nori genome reveals adaptations in red seaweeds to the harsh intertidal environment.</title>
        <authorList>
            <person name="Wang D."/>
            <person name="Mao Y."/>
        </authorList>
    </citation>
    <scope>NUCLEOTIDE SEQUENCE</scope>
    <source>
        <tissue evidence="1">Gametophyte</tissue>
    </source>
</reference>
<protein>
    <submittedName>
        <fullName evidence="1">Uncharacterized protein</fullName>
    </submittedName>
</protein>
<evidence type="ECO:0000313" key="1">
    <source>
        <dbReference type="EMBL" id="KAK1870010.1"/>
    </source>
</evidence>
<proteinExistence type="predicted"/>
<comment type="caution">
    <text evidence="1">The sequence shown here is derived from an EMBL/GenBank/DDBJ whole genome shotgun (WGS) entry which is preliminary data.</text>
</comment>
<sequence length="529" mass="55635">MSDLGSDGEDLGSGLSIPSLSSLSTPSGRSGHGVFGGGAKADAAPISGKRTMSGWLHKEGKRLRGRARRYLIATDEVLAQAPKEGASPSWTVARDDAHVYPGERPLELVVATPRRTVSYFAEDTAELVRWLRALRNSQSLLSDFYVVEHQIGKGSYGEVFLGHDIITHEPCAIKVIKKNPFNRKQKKFIERESAIMKTVDNAYIVQTLDVFESHGADGSLTIVSEYCGGGELFDLIIASQCFTEDKARHIMRQVLLGVDYLHSRGIVHRDIKPENILACSTTWPLDVKLTDFGLSNFIDGDSNCQDNALLSHVGTSYYISPEILGKKGYGPPVDLWASGVVLYIMLCGRFPFFGKTDVEYVQSLHRGANMTGPDWDSVSDTGKAFLCALLSLDPKRRLTAKAALDHDWMLEGSDALQKNLSSPALLGSVDHGAPAAATDKTVAPVAVVGRRGAGGRRPPGGGAPGGAKAPPPPRAGVPRAAAAAAGAAGAAGGPPRAPPPAAAAKAAAAVSPTAVTAAAAAGSAGRSVD</sequence>
<accession>A0ACC3CIT6</accession>
<organism evidence="1 2">
    <name type="scientific">Pyropia yezoensis</name>
    <name type="common">Susabi-nori</name>
    <name type="synonym">Porphyra yezoensis</name>
    <dbReference type="NCBI Taxonomy" id="2788"/>
    <lineage>
        <taxon>Eukaryota</taxon>
        <taxon>Rhodophyta</taxon>
        <taxon>Bangiophyceae</taxon>
        <taxon>Bangiales</taxon>
        <taxon>Bangiaceae</taxon>
        <taxon>Pyropia</taxon>
    </lineage>
</organism>
<name>A0ACC3CIT6_PYRYE</name>